<feature type="compositionally biased region" description="Basic and acidic residues" evidence="1">
    <location>
        <begin position="101"/>
        <end position="119"/>
    </location>
</feature>
<reference evidence="2" key="1">
    <citation type="journal article" date="2002" name="Nature">
        <title>The genome sequence and structure of rice chromosome 1.</title>
        <authorList>
            <person name="Sasaki T."/>
            <person name="Matsumoto T."/>
            <person name="Yamamoto K."/>
            <person name="Sakata K."/>
            <person name="Baba T."/>
            <person name="Katayose Y."/>
            <person name="Wu J."/>
            <person name="Niimura Y."/>
            <person name="Cheng Z."/>
            <person name="Nagamura Y."/>
            <person name="Antonio B.A."/>
            <person name="Kanamori H."/>
            <person name="Hosokawa S."/>
            <person name="Masukawa M."/>
            <person name="Arikawa K."/>
            <person name="Chiden Y."/>
            <person name="Hayashi M."/>
            <person name="Okamoto M."/>
            <person name="Ando T."/>
            <person name="Aoki H."/>
            <person name="Arita K."/>
            <person name="Hamada M."/>
            <person name="Harada C."/>
            <person name="Hijishita S."/>
            <person name="Honda M."/>
            <person name="Ichikawa Y."/>
            <person name="Idonuma A."/>
            <person name="Iijima M."/>
            <person name="Ikeda M."/>
            <person name="Ikeno M."/>
            <person name="Itoh S."/>
            <person name="Itoh T."/>
            <person name="Itoh Y."/>
            <person name="Itoh Y."/>
            <person name="Iwabuchi A."/>
            <person name="Kamiya K."/>
            <person name="Karasawa W."/>
            <person name="Katagiri S."/>
            <person name="Kikuta A."/>
            <person name="Kobayashi N."/>
            <person name="Kono I."/>
            <person name="Machita K."/>
            <person name="Maehara T."/>
            <person name="Mizuno H."/>
            <person name="Mizubayashi T."/>
            <person name="Mukai Y."/>
            <person name="Nagasaki H."/>
            <person name="Nakashima M."/>
            <person name="Nakama Y."/>
            <person name="Nakamichi Y."/>
            <person name="Nakamura M."/>
            <person name="Namiki N."/>
            <person name="Negishi M."/>
            <person name="Ohta I."/>
            <person name="Ono N."/>
            <person name="Saji S."/>
            <person name="Sakai K."/>
            <person name="Shibata M."/>
            <person name="Shimokawa T."/>
            <person name="Shomura A."/>
            <person name="Song J."/>
            <person name="Takazaki Y."/>
            <person name="Terasawa K."/>
            <person name="Tsuji K."/>
            <person name="Waki K."/>
            <person name="Yamagata H."/>
            <person name="Yamane H."/>
            <person name="Yoshiki S."/>
            <person name="Yoshihara R."/>
            <person name="Yukawa K."/>
            <person name="Zhong H."/>
            <person name="Iwama H."/>
            <person name="Endo T."/>
            <person name="Ito H."/>
            <person name="Hahn J.H."/>
            <person name="Kim H.I."/>
            <person name="Eun M.Y."/>
            <person name="Yano M."/>
            <person name="Jiang J."/>
            <person name="Gojobori T."/>
        </authorList>
    </citation>
    <scope>NUCLEOTIDE SEQUENCE [LARGE SCALE GENOMIC DNA]</scope>
</reference>
<proteinExistence type="predicted"/>
<evidence type="ECO:0000256" key="1">
    <source>
        <dbReference type="SAM" id="MobiDB-lite"/>
    </source>
</evidence>
<evidence type="ECO:0000313" key="2">
    <source>
        <dbReference type="EMBL" id="BAD68157.1"/>
    </source>
</evidence>
<feature type="compositionally biased region" description="Polar residues" evidence="1">
    <location>
        <begin position="57"/>
        <end position="71"/>
    </location>
</feature>
<dbReference type="EMBL" id="AP003232">
    <property type="protein sequence ID" value="BAD68157.1"/>
    <property type="molecule type" value="Genomic_DNA"/>
</dbReference>
<dbReference type="Proteomes" id="UP000817658">
    <property type="component" value="Chromosome 1"/>
</dbReference>
<accession>Q5VQV8</accession>
<name>Q5VQV8_ORYSJ</name>
<sequence length="119" mass="13115">MNNLAIVVKNNELNLPWRPSSEEKPVMVMNSEQQNYSAGDDAPGRERRQPLALAGGHSSSRSGQTKPTGHQRQFAAVHARSGDDALIGGPRVNDPTRQGLIRRDANEWGMDRREEEAGD</sequence>
<gene>
    <name evidence="2" type="primary">P0034E02.23</name>
</gene>
<organism evidence="2">
    <name type="scientific">Oryza sativa subsp. japonica</name>
    <name type="common">Rice</name>
    <dbReference type="NCBI Taxonomy" id="39947"/>
    <lineage>
        <taxon>Eukaryota</taxon>
        <taxon>Viridiplantae</taxon>
        <taxon>Streptophyta</taxon>
        <taxon>Embryophyta</taxon>
        <taxon>Tracheophyta</taxon>
        <taxon>Spermatophyta</taxon>
        <taxon>Magnoliopsida</taxon>
        <taxon>Liliopsida</taxon>
        <taxon>Poales</taxon>
        <taxon>Poaceae</taxon>
        <taxon>BOP clade</taxon>
        <taxon>Oryzoideae</taxon>
        <taxon>Oryzeae</taxon>
        <taxon>Oryzinae</taxon>
        <taxon>Oryza</taxon>
        <taxon>Oryza sativa</taxon>
    </lineage>
</organism>
<dbReference type="AlphaFoldDB" id="Q5VQV8"/>
<feature type="region of interest" description="Disordered" evidence="1">
    <location>
        <begin position="16"/>
        <end position="119"/>
    </location>
</feature>
<protein>
    <submittedName>
        <fullName evidence="2">Uncharacterized protein</fullName>
    </submittedName>
</protein>